<keyword evidence="1" id="KW-0175">Coiled coil</keyword>
<keyword evidence="4" id="KW-1185">Reference proteome</keyword>
<evidence type="ECO:0000256" key="2">
    <source>
        <dbReference type="SAM" id="MobiDB-lite"/>
    </source>
</evidence>
<dbReference type="AlphaFoldDB" id="A0A0M0JZT1"/>
<feature type="coiled-coil region" evidence="1">
    <location>
        <begin position="221"/>
        <end position="294"/>
    </location>
</feature>
<organism evidence="3 4">
    <name type="scientific">Chrysochromulina tobinii</name>
    <dbReference type="NCBI Taxonomy" id="1460289"/>
    <lineage>
        <taxon>Eukaryota</taxon>
        <taxon>Haptista</taxon>
        <taxon>Haptophyta</taxon>
        <taxon>Prymnesiophyceae</taxon>
        <taxon>Prymnesiales</taxon>
        <taxon>Chrysochromulinaceae</taxon>
        <taxon>Chrysochromulina</taxon>
    </lineage>
</organism>
<gene>
    <name evidence="3" type="ORF">Ctob_007815</name>
</gene>
<sequence length="563" mass="62654">MSYDDNGPRATGASSAAELPPPSPATMENDAELNEELASFDRACTERVVQAEQQLNVLMQEWLEHLIEKPLRPSAPLTAETWVNAAVSVREAFEQVRIAVAQALSEIGDAEMHTRRRSLKGQANWYKLKLITARKASTMALEQQAIRLEAQLREDSRLGIGANWREHVTAAQEEVALLKGEAQELTAALRNALQSLDPQLDAQKLENRTAAETAQSVLEAASAMRAERDRLVVECRQLRKDGRQQLIDQLATARSAAAKAEAEVASAHVKLGRFDELELECKRCQAEMADCEAALRDAFAQLGLKAQAEQSVVPGVPALGTEPAPNMQEHRSLGVSSLAPNMEEHRSLGVSSQASSPVSSSEPRSLGERLRGFLQTSLGTRQADKSRIAALEAVVAERRDAIELRRELDTARAETRDLQALLEKAANHHATVRREHGEMKERLEQHDARYSAAHESLEKAANDLKDWQQRFHALEVASRQEREALIKAAVESLQQLRIHLVETLSGLREKRPTEPIVEASPPKQPSLKTEPGLDGFAWNPHKHRWGVTMRLRRWHDITSERDR</sequence>
<feature type="coiled-coil region" evidence="1">
    <location>
        <begin position="394"/>
        <end position="477"/>
    </location>
</feature>
<feature type="region of interest" description="Disordered" evidence="2">
    <location>
        <begin position="345"/>
        <end position="366"/>
    </location>
</feature>
<feature type="compositionally biased region" description="Low complexity" evidence="2">
    <location>
        <begin position="348"/>
        <end position="364"/>
    </location>
</feature>
<feature type="region of interest" description="Disordered" evidence="2">
    <location>
        <begin position="1"/>
        <end position="28"/>
    </location>
</feature>
<reference evidence="4" key="1">
    <citation type="journal article" date="2015" name="PLoS Genet.">
        <title>Genome Sequence and Transcriptome Analyses of Chrysochromulina tobin: Metabolic Tools for Enhanced Algal Fitness in the Prominent Order Prymnesiales (Haptophyceae).</title>
        <authorList>
            <person name="Hovde B.T."/>
            <person name="Deodato C.R."/>
            <person name="Hunsperger H.M."/>
            <person name="Ryken S.A."/>
            <person name="Yost W."/>
            <person name="Jha R.K."/>
            <person name="Patterson J."/>
            <person name="Monnat R.J. Jr."/>
            <person name="Barlow S.B."/>
            <person name="Starkenburg S.R."/>
            <person name="Cattolico R.A."/>
        </authorList>
    </citation>
    <scope>NUCLEOTIDE SEQUENCE</scope>
    <source>
        <strain evidence="4">CCMP291</strain>
    </source>
</reference>
<evidence type="ECO:0000256" key="1">
    <source>
        <dbReference type="SAM" id="Coils"/>
    </source>
</evidence>
<feature type="coiled-coil region" evidence="1">
    <location>
        <begin position="168"/>
        <end position="195"/>
    </location>
</feature>
<dbReference type="Proteomes" id="UP000037460">
    <property type="component" value="Unassembled WGS sequence"/>
</dbReference>
<name>A0A0M0JZT1_9EUKA</name>
<evidence type="ECO:0000313" key="4">
    <source>
        <dbReference type="Proteomes" id="UP000037460"/>
    </source>
</evidence>
<feature type="region of interest" description="Disordered" evidence="2">
    <location>
        <begin position="511"/>
        <end position="535"/>
    </location>
</feature>
<protein>
    <submittedName>
        <fullName evidence="3">Uncharacterized protein</fullName>
    </submittedName>
</protein>
<proteinExistence type="predicted"/>
<evidence type="ECO:0000313" key="3">
    <source>
        <dbReference type="EMBL" id="KOO32055.1"/>
    </source>
</evidence>
<comment type="caution">
    <text evidence="3">The sequence shown here is derived from an EMBL/GenBank/DDBJ whole genome shotgun (WGS) entry which is preliminary data.</text>
</comment>
<accession>A0A0M0JZT1</accession>
<dbReference type="EMBL" id="JWZX01001858">
    <property type="protein sequence ID" value="KOO32055.1"/>
    <property type="molecule type" value="Genomic_DNA"/>
</dbReference>